<dbReference type="STRING" id="1443111.Z949_1159"/>
<comment type="caution">
    <text evidence="1">The sequence shown here is derived from an EMBL/GenBank/DDBJ whole genome shotgun (WGS) entry which is preliminary data.</text>
</comment>
<sequence length="72" mass="7874">MMRIDSIITSGGDRSLVASLVFNTMDTHMLRVVGSIPIHLRHITNLAKIGRHSAGHCRAGIAKMNHTIGRQT</sequence>
<dbReference type="Proteomes" id="UP000284407">
    <property type="component" value="Unassembled WGS sequence"/>
</dbReference>
<proteinExistence type="predicted"/>
<dbReference type="EMBL" id="RAQK01000002">
    <property type="protein sequence ID" value="RKE94216.1"/>
    <property type="molecule type" value="Genomic_DNA"/>
</dbReference>
<evidence type="ECO:0000313" key="2">
    <source>
        <dbReference type="Proteomes" id="UP000284407"/>
    </source>
</evidence>
<accession>A0A420DIZ9</accession>
<reference evidence="1 2" key="1">
    <citation type="submission" date="2018-09" db="EMBL/GenBank/DDBJ databases">
        <title>Genomic Encyclopedia of Archaeal and Bacterial Type Strains, Phase II (KMG-II): from individual species to whole genera.</title>
        <authorList>
            <person name="Goeker M."/>
        </authorList>
    </citation>
    <scope>NUCLEOTIDE SEQUENCE [LARGE SCALE GENOMIC DNA]</scope>
    <source>
        <strain evidence="1 2">DSM 11458</strain>
    </source>
</reference>
<evidence type="ECO:0000313" key="1">
    <source>
        <dbReference type="EMBL" id="RKE94216.1"/>
    </source>
</evidence>
<name>A0A420DIZ9_9RHOB</name>
<protein>
    <submittedName>
        <fullName evidence="1">Uncharacterized protein</fullName>
    </submittedName>
</protein>
<gene>
    <name evidence="1" type="ORF">C8N30_3333</name>
</gene>
<organism evidence="1 2">
    <name type="scientific">Sulfitobacter guttiformis</name>
    <dbReference type="NCBI Taxonomy" id="74349"/>
    <lineage>
        <taxon>Bacteria</taxon>
        <taxon>Pseudomonadati</taxon>
        <taxon>Pseudomonadota</taxon>
        <taxon>Alphaproteobacteria</taxon>
        <taxon>Rhodobacterales</taxon>
        <taxon>Roseobacteraceae</taxon>
        <taxon>Sulfitobacter</taxon>
    </lineage>
</organism>
<dbReference type="AlphaFoldDB" id="A0A420DIZ9"/>
<keyword evidence="2" id="KW-1185">Reference proteome</keyword>